<feature type="region of interest" description="Disordered" evidence="1">
    <location>
        <begin position="35"/>
        <end position="74"/>
    </location>
</feature>
<reference evidence="3" key="2">
    <citation type="submission" date="2018-08" db="EMBL/GenBank/DDBJ databases">
        <title>Leveraging single-cell genomics to expand the Fungal Tree of Life.</title>
        <authorList>
            <consortium name="DOE Joint Genome Institute"/>
            <person name="Ahrendt S.R."/>
            <person name="Quandt C.A."/>
            <person name="Ciobanu D."/>
            <person name="Clum A."/>
            <person name="Salamov A."/>
            <person name="Andreopoulos B."/>
            <person name="Cheng J.-F."/>
            <person name="Woyke T."/>
            <person name="Pelin A."/>
            <person name="Henrissat B."/>
            <person name="Reynolds N."/>
            <person name="Benny G.L."/>
            <person name="Smith M.E."/>
            <person name="James T.Y."/>
            <person name="Grigoriev I.V."/>
        </authorList>
    </citation>
    <scope>NUCLEOTIDE SEQUENCE</scope>
    <source>
        <strain evidence="3">Baker2002</strain>
    </source>
</reference>
<gene>
    <name evidence="2" type="ORF">METBISCDRAFT_25097</name>
    <name evidence="3" type="ORF">METBISCDRAFT_28732</name>
</gene>
<feature type="compositionally biased region" description="Low complexity" evidence="1">
    <location>
        <begin position="53"/>
        <end position="63"/>
    </location>
</feature>
<feature type="region of interest" description="Disordered" evidence="1">
    <location>
        <begin position="1"/>
        <end position="21"/>
    </location>
</feature>
<reference evidence="4" key="1">
    <citation type="journal article" date="2018" name="Nat. Microbiol.">
        <title>Leveraging single-cell genomics to expand the fungal tree of life.</title>
        <authorList>
            <person name="Ahrendt S.R."/>
            <person name="Quandt C.A."/>
            <person name="Ciobanu D."/>
            <person name="Clum A."/>
            <person name="Salamov A."/>
            <person name="Andreopoulos B."/>
            <person name="Cheng J.F."/>
            <person name="Woyke T."/>
            <person name="Pelin A."/>
            <person name="Henrissat B."/>
            <person name="Reynolds N.K."/>
            <person name="Benny G.L."/>
            <person name="Smith M.E."/>
            <person name="James T.Y."/>
            <person name="Grigoriev I.V."/>
        </authorList>
    </citation>
    <scope>NUCLEOTIDE SEQUENCE [LARGE SCALE GENOMIC DNA]</scope>
    <source>
        <strain evidence="4">Baker2002</strain>
    </source>
</reference>
<dbReference type="AlphaFoldDB" id="A0A4P9Z853"/>
<evidence type="ECO:0000313" key="2">
    <source>
        <dbReference type="EMBL" id="RKP28393.1"/>
    </source>
</evidence>
<organism evidence="3 4">
    <name type="scientific">Metschnikowia bicuspidata</name>
    <dbReference type="NCBI Taxonomy" id="27322"/>
    <lineage>
        <taxon>Eukaryota</taxon>
        <taxon>Fungi</taxon>
        <taxon>Dikarya</taxon>
        <taxon>Ascomycota</taxon>
        <taxon>Saccharomycotina</taxon>
        <taxon>Pichiomycetes</taxon>
        <taxon>Metschnikowiaceae</taxon>
        <taxon>Metschnikowia</taxon>
    </lineage>
</organism>
<dbReference type="OrthoDB" id="299997at2759"/>
<accession>A0A4P9Z853</accession>
<protein>
    <submittedName>
        <fullName evidence="3">Uncharacterized protein</fullName>
    </submittedName>
</protein>
<evidence type="ECO:0000313" key="4">
    <source>
        <dbReference type="Proteomes" id="UP000268321"/>
    </source>
</evidence>
<name>A0A4P9Z853_9ASCO</name>
<evidence type="ECO:0000256" key="1">
    <source>
        <dbReference type="SAM" id="MobiDB-lite"/>
    </source>
</evidence>
<proteinExistence type="predicted"/>
<dbReference type="EMBL" id="ML004900">
    <property type="protein sequence ID" value="RKP28393.1"/>
    <property type="molecule type" value="Genomic_DNA"/>
</dbReference>
<evidence type="ECO:0000313" key="3">
    <source>
        <dbReference type="EMBL" id="RKP28845.1"/>
    </source>
</evidence>
<feature type="compositionally biased region" description="Acidic residues" evidence="1">
    <location>
        <begin position="561"/>
        <end position="573"/>
    </location>
</feature>
<dbReference type="EMBL" id="ML004561">
    <property type="protein sequence ID" value="RKP28845.1"/>
    <property type="molecule type" value="Genomic_DNA"/>
</dbReference>
<feature type="compositionally biased region" description="Basic and acidic residues" evidence="1">
    <location>
        <begin position="574"/>
        <end position="584"/>
    </location>
</feature>
<feature type="region of interest" description="Disordered" evidence="1">
    <location>
        <begin position="559"/>
        <end position="584"/>
    </location>
</feature>
<feature type="compositionally biased region" description="Polar residues" evidence="1">
    <location>
        <begin position="36"/>
        <end position="52"/>
    </location>
</feature>
<keyword evidence="4" id="KW-1185">Reference proteome</keyword>
<sequence>MLAATPRRGSPSQFEETKERSSLRKFIEAKFFSPRSVYQSSSASLTPISQPFSARSSRSSKSSRSPRRDAEEEDNSFLTSFAIRRNNEKAHHFLSNHVGIVCGDDVIPPPPPRTRFSGLEENILKEEFGKPLGHMKPMRQNFAGTERQREVCFICDSSLGAKSDTERVLLLECGDRIHTLCLEGTIECMINRGFRTKALNPKLSQASIRSYIIPHCHGLRCAELDRQSPIALNDQQFFARALASAYLKVKLTAAEINAPAEPEIAKSHRLSICGSRVSQYFVKDNITLRHRLEFSGDVSHTLPTRGFKMRPLSCRTSVFSSMSHGDTEQPTAEQLKSYFLQHFLHIHPNLDLVFAMSLGQLRLADRLEVAIADGPFTVRTVFLFADYIAIVNEGMNPTLIPLDKYSLITTPNTSVVQVTSQDPMIPSLKLRSEDAALIEKWGIVISDKTLLIPVELFTSTILTSELRYTSFKPSLADLGLNNVTKKPAMSISPIMEGDLESIMSVYLPLDKPLSSMAALEQEIKKLSFPASLYLSSELLGHSDLISPLRVHRKGSGLGEGYELDSDSEVDSDEEIIRQHRTPLD</sequence>
<dbReference type="Proteomes" id="UP000268321">
    <property type="component" value="Unassembled WGS sequence"/>
</dbReference>